<dbReference type="Pfam" id="PF00106">
    <property type="entry name" value="adh_short"/>
    <property type="match status" value="1"/>
</dbReference>
<dbReference type="InterPro" id="IPR052184">
    <property type="entry name" value="SDR_enzymes"/>
</dbReference>
<dbReference type="AlphaFoldDB" id="A0A8H2JS84"/>
<reference evidence="1 2" key="1">
    <citation type="submission" date="2019-05" db="EMBL/GenBank/DDBJ databases">
        <title>Colwellia ponticola sp. nov., isolated from seawater.</title>
        <authorList>
            <person name="Yoon J.-H."/>
        </authorList>
    </citation>
    <scope>NUCLEOTIDE SEQUENCE [LARGE SCALE GENOMIC DNA]</scope>
    <source>
        <strain evidence="1 2">OISW-25</strain>
    </source>
</reference>
<dbReference type="PANTHER" id="PTHR45458:SF1">
    <property type="entry name" value="SHORT CHAIN DEHYDROGENASE"/>
    <property type="match status" value="1"/>
</dbReference>
<evidence type="ECO:0000313" key="2">
    <source>
        <dbReference type="Proteomes" id="UP000307702"/>
    </source>
</evidence>
<dbReference type="PRINTS" id="PR00081">
    <property type="entry name" value="GDHRDH"/>
</dbReference>
<dbReference type="InterPro" id="IPR036291">
    <property type="entry name" value="NAD(P)-bd_dom_sf"/>
</dbReference>
<proteinExistence type="predicted"/>
<dbReference type="Gene3D" id="3.40.50.720">
    <property type="entry name" value="NAD(P)-binding Rossmann-like Domain"/>
    <property type="match status" value="1"/>
</dbReference>
<dbReference type="CDD" id="cd05325">
    <property type="entry name" value="carb_red_sniffer_like_SDR_c"/>
    <property type="match status" value="1"/>
</dbReference>
<dbReference type="OrthoDB" id="5786478at2"/>
<name>A0A8H2JS84_9GAMM</name>
<gene>
    <name evidence="1" type="ORF">FCS21_01000</name>
</gene>
<keyword evidence="2" id="KW-1185">Reference proteome</keyword>
<dbReference type="PANTHER" id="PTHR45458">
    <property type="entry name" value="SHORT-CHAIN DEHYDROGENASE/REDUCTASE SDR"/>
    <property type="match status" value="1"/>
</dbReference>
<dbReference type="RefSeq" id="WP_138620122.1">
    <property type="nucleotide sequence ID" value="NZ_SZVP01000001.1"/>
</dbReference>
<dbReference type="GO" id="GO:0016616">
    <property type="term" value="F:oxidoreductase activity, acting on the CH-OH group of donors, NAD or NADP as acceptor"/>
    <property type="evidence" value="ECO:0007669"/>
    <property type="project" value="TreeGrafter"/>
</dbReference>
<dbReference type="EMBL" id="SZVP01000001">
    <property type="protein sequence ID" value="TMM47588.1"/>
    <property type="molecule type" value="Genomic_DNA"/>
</dbReference>
<dbReference type="SUPFAM" id="SSF51735">
    <property type="entry name" value="NAD(P)-binding Rossmann-fold domains"/>
    <property type="match status" value="1"/>
</dbReference>
<accession>A0A8H2JS84</accession>
<comment type="caution">
    <text evidence="1">The sequence shown here is derived from an EMBL/GenBank/DDBJ whole genome shotgun (WGS) entry which is preliminary data.</text>
</comment>
<sequence length="229" mass="24330">MSTNTKKTIVITGANRGIGFAMTKLCVARGDTVYALCRHSSSALTQLSSAANLHIIEQVDVSTPQGITQAVTALNKVNIDLLINNAGILRDENLQHLNAATITEQFNVNALAPLLITHALLPNLSSGSKVALITSRMGSITDNTSGGRYGYRMSKAALNIAAMSLAQDLKADNIVVGIYHPGYVQTDMVNHSGDISSELAAERLIGLMDQLSLAETGVFKHSNGESLPW</sequence>
<evidence type="ECO:0000313" key="1">
    <source>
        <dbReference type="EMBL" id="TMM47588.1"/>
    </source>
</evidence>
<dbReference type="Proteomes" id="UP000307702">
    <property type="component" value="Unassembled WGS sequence"/>
</dbReference>
<protein>
    <submittedName>
        <fullName evidence="1">SDR family oxidoreductase</fullName>
    </submittedName>
</protein>
<organism evidence="1 2">
    <name type="scientific">Colwellia ponticola</name>
    <dbReference type="NCBI Taxonomy" id="2304625"/>
    <lineage>
        <taxon>Bacteria</taxon>
        <taxon>Pseudomonadati</taxon>
        <taxon>Pseudomonadota</taxon>
        <taxon>Gammaproteobacteria</taxon>
        <taxon>Alteromonadales</taxon>
        <taxon>Colwelliaceae</taxon>
        <taxon>Colwellia</taxon>
    </lineage>
</organism>
<dbReference type="InterPro" id="IPR002347">
    <property type="entry name" value="SDR_fam"/>
</dbReference>